<dbReference type="GO" id="GO:0004713">
    <property type="term" value="F:protein tyrosine kinase activity"/>
    <property type="evidence" value="ECO:0007669"/>
    <property type="project" value="TreeGrafter"/>
</dbReference>
<accession>A0A7V4U1Q0</accession>
<keyword evidence="2" id="KW-1003">Cell membrane</keyword>
<evidence type="ECO:0000256" key="7">
    <source>
        <dbReference type="SAM" id="Phobius"/>
    </source>
</evidence>
<evidence type="ECO:0000256" key="6">
    <source>
        <dbReference type="SAM" id="Coils"/>
    </source>
</evidence>
<dbReference type="Proteomes" id="UP000885779">
    <property type="component" value="Unassembled WGS sequence"/>
</dbReference>
<dbReference type="Pfam" id="PF02706">
    <property type="entry name" value="Wzz"/>
    <property type="match status" value="1"/>
</dbReference>
<sequence>MKEVDSNWYRFIQTFRKYLKNLIIFNFVVVSLSVLIALIIPKWYKSTTVILPTTESEGGFNALSALGDLGGLATGFLGGSTVDINRYLAILKSRNLREKVITKYNLIDEYGCDNMEEALEAIDDNLEVEVGDEMQIEISFLDKNQDNVADMTNFIVHCLDSLNISLSTQEAKNNRQFIQSRLNLVIDSLMILQNGLKSFMEKNGILDIENQLITGIENIGQIQIAMLQKQIELNVSKQQLNKNSKVLQKLEAELAEYKKQYDKFFSDSVGQDRLIPPLNKVPELSMEFLWLKKQIEYYIQIIEFLGPQLEQAKIQEAKTIPTLQILDRAVRPEKKHLPIRWLIVLITMVLSSTLSVYYVYWKEYIYGRYFS</sequence>
<keyword evidence="5 7" id="KW-0472">Membrane</keyword>
<comment type="caution">
    <text evidence="9">The sequence shown here is derived from an EMBL/GenBank/DDBJ whole genome shotgun (WGS) entry which is preliminary data.</text>
</comment>
<comment type="subcellular location">
    <subcellularLocation>
        <location evidence="1">Cell membrane</location>
        <topology evidence="1">Multi-pass membrane protein</topology>
    </subcellularLocation>
</comment>
<reference evidence="9" key="1">
    <citation type="journal article" date="2020" name="mSystems">
        <title>Genome- and Community-Level Interaction Insights into Carbon Utilization and Element Cycling Functions of Hydrothermarchaeota in Hydrothermal Sediment.</title>
        <authorList>
            <person name="Zhou Z."/>
            <person name="Liu Y."/>
            <person name="Xu W."/>
            <person name="Pan J."/>
            <person name="Luo Z.H."/>
            <person name="Li M."/>
        </authorList>
    </citation>
    <scope>NUCLEOTIDE SEQUENCE [LARGE SCALE GENOMIC DNA]</scope>
    <source>
        <strain evidence="9">HyVt-577</strain>
    </source>
</reference>
<dbReference type="EMBL" id="DRQG01000110">
    <property type="protein sequence ID" value="HGY56415.1"/>
    <property type="molecule type" value="Genomic_DNA"/>
</dbReference>
<evidence type="ECO:0000256" key="3">
    <source>
        <dbReference type="ARBA" id="ARBA00022692"/>
    </source>
</evidence>
<proteinExistence type="predicted"/>
<evidence type="ECO:0000313" key="9">
    <source>
        <dbReference type="EMBL" id="HGY56415.1"/>
    </source>
</evidence>
<keyword evidence="6" id="KW-0175">Coiled coil</keyword>
<feature type="transmembrane region" description="Helical" evidence="7">
    <location>
        <begin position="21"/>
        <end position="40"/>
    </location>
</feature>
<feature type="transmembrane region" description="Helical" evidence="7">
    <location>
        <begin position="60"/>
        <end position="84"/>
    </location>
</feature>
<evidence type="ECO:0000256" key="1">
    <source>
        <dbReference type="ARBA" id="ARBA00004651"/>
    </source>
</evidence>
<protein>
    <recommendedName>
        <fullName evidence="8">Polysaccharide chain length determinant N-terminal domain-containing protein</fullName>
    </recommendedName>
</protein>
<name>A0A7V4U1Q0_CALAY</name>
<feature type="domain" description="Polysaccharide chain length determinant N-terminal" evidence="8">
    <location>
        <begin position="12"/>
        <end position="103"/>
    </location>
</feature>
<dbReference type="PANTHER" id="PTHR32309">
    <property type="entry name" value="TYROSINE-PROTEIN KINASE"/>
    <property type="match status" value="1"/>
</dbReference>
<evidence type="ECO:0000256" key="4">
    <source>
        <dbReference type="ARBA" id="ARBA00022989"/>
    </source>
</evidence>
<dbReference type="PANTHER" id="PTHR32309:SF13">
    <property type="entry name" value="FERRIC ENTEROBACTIN TRANSPORT PROTEIN FEPE"/>
    <property type="match status" value="1"/>
</dbReference>
<dbReference type="GO" id="GO:0005886">
    <property type="term" value="C:plasma membrane"/>
    <property type="evidence" value="ECO:0007669"/>
    <property type="project" value="UniProtKB-SubCell"/>
</dbReference>
<evidence type="ECO:0000256" key="2">
    <source>
        <dbReference type="ARBA" id="ARBA00022475"/>
    </source>
</evidence>
<feature type="transmembrane region" description="Helical" evidence="7">
    <location>
        <begin position="341"/>
        <end position="361"/>
    </location>
</feature>
<evidence type="ECO:0000256" key="5">
    <source>
        <dbReference type="ARBA" id="ARBA00023136"/>
    </source>
</evidence>
<keyword evidence="4 7" id="KW-1133">Transmembrane helix</keyword>
<dbReference type="InterPro" id="IPR003856">
    <property type="entry name" value="LPS_length_determ_N"/>
</dbReference>
<organism evidence="9">
    <name type="scientific">Caldithrix abyssi</name>
    <dbReference type="NCBI Taxonomy" id="187145"/>
    <lineage>
        <taxon>Bacteria</taxon>
        <taxon>Pseudomonadati</taxon>
        <taxon>Calditrichota</taxon>
        <taxon>Calditrichia</taxon>
        <taxon>Calditrichales</taxon>
        <taxon>Calditrichaceae</taxon>
        <taxon>Caldithrix</taxon>
    </lineage>
</organism>
<gene>
    <name evidence="9" type="ORF">ENK44_11965</name>
</gene>
<keyword evidence="3 7" id="KW-0812">Transmembrane</keyword>
<evidence type="ECO:0000259" key="8">
    <source>
        <dbReference type="Pfam" id="PF02706"/>
    </source>
</evidence>
<dbReference type="AlphaFoldDB" id="A0A7V4U1Q0"/>
<dbReference type="InterPro" id="IPR050445">
    <property type="entry name" value="Bact_polysacc_biosynth/exp"/>
</dbReference>
<feature type="coiled-coil region" evidence="6">
    <location>
        <begin position="233"/>
        <end position="267"/>
    </location>
</feature>